<keyword evidence="3" id="KW-1185">Reference proteome</keyword>
<keyword evidence="1" id="KW-0812">Transmembrane</keyword>
<dbReference type="RefSeq" id="WP_146905464.1">
    <property type="nucleotide sequence ID" value="NZ_BJYS01000060.1"/>
</dbReference>
<feature type="transmembrane region" description="Helical" evidence="1">
    <location>
        <begin position="149"/>
        <end position="167"/>
    </location>
</feature>
<comment type="caution">
    <text evidence="2">The sequence shown here is derived from an EMBL/GenBank/DDBJ whole genome shotgun (WGS) entry which is preliminary data.</text>
</comment>
<dbReference type="InterPro" id="IPR025250">
    <property type="entry name" value="DUF4199"/>
</dbReference>
<evidence type="ECO:0000256" key="1">
    <source>
        <dbReference type="SAM" id="Phobius"/>
    </source>
</evidence>
<gene>
    <name evidence="2" type="ORF">AAE02nite_50520</name>
</gene>
<dbReference type="AlphaFoldDB" id="A0A512B602"/>
<dbReference type="OrthoDB" id="850943at2"/>
<organism evidence="2 3">
    <name type="scientific">Adhaeribacter aerolatus</name>
    <dbReference type="NCBI Taxonomy" id="670289"/>
    <lineage>
        <taxon>Bacteria</taxon>
        <taxon>Pseudomonadati</taxon>
        <taxon>Bacteroidota</taxon>
        <taxon>Cytophagia</taxon>
        <taxon>Cytophagales</taxon>
        <taxon>Hymenobacteraceae</taxon>
        <taxon>Adhaeribacter</taxon>
    </lineage>
</organism>
<keyword evidence="1" id="KW-0472">Membrane</keyword>
<dbReference type="Proteomes" id="UP000321532">
    <property type="component" value="Unassembled WGS sequence"/>
</dbReference>
<dbReference type="Pfam" id="PF13858">
    <property type="entry name" value="DUF4199"/>
    <property type="match status" value="1"/>
</dbReference>
<accession>A0A512B602</accession>
<sequence length="169" mass="18919">MFDQAVVRTGIRYGVLCALVSFAVTLVIYLAGENPYGQTSLFSLVAMPAFIFMGCSYFKKYDDQNLGFLKALRVALAITFYAALASAMFLYIFSVFAGIEAIQRHIGEMKMILETTKTETIKLIGEANYKQTLEQLNKTTPYSLAADDFMKKLFTGFLISIVAAVYFRK</sequence>
<protein>
    <recommendedName>
        <fullName evidence="4">DUF4199 domain-containing protein</fullName>
    </recommendedName>
</protein>
<evidence type="ECO:0008006" key="4">
    <source>
        <dbReference type="Google" id="ProtNLM"/>
    </source>
</evidence>
<evidence type="ECO:0000313" key="3">
    <source>
        <dbReference type="Proteomes" id="UP000321532"/>
    </source>
</evidence>
<name>A0A512B602_9BACT</name>
<dbReference type="EMBL" id="BJYS01000060">
    <property type="protein sequence ID" value="GEO07388.1"/>
    <property type="molecule type" value="Genomic_DNA"/>
</dbReference>
<feature type="transmembrane region" description="Helical" evidence="1">
    <location>
        <begin position="38"/>
        <end position="59"/>
    </location>
</feature>
<feature type="transmembrane region" description="Helical" evidence="1">
    <location>
        <begin position="12"/>
        <end position="32"/>
    </location>
</feature>
<keyword evidence="1" id="KW-1133">Transmembrane helix</keyword>
<proteinExistence type="predicted"/>
<reference evidence="2 3" key="1">
    <citation type="submission" date="2019-07" db="EMBL/GenBank/DDBJ databases">
        <title>Whole genome shotgun sequence of Adhaeribacter aerolatus NBRC 106133.</title>
        <authorList>
            <person name="Hosoyama A."/>
            <person name="Uohara A."/>
            <person name="Ohji S."/>
            <person name="Ichikawa N."/>
        </authorList>
    </citation>
    <scope>NUCLEOTIDE SEQUENCE [LARGE SCALE GENOMIC DNA]</scope>
    <source>
        <strain evidence="2 3">NBRC 106133</strain>
    </source>
</reference>
<feature type="transmembrane region" description="Helical" evidence="1">
    <location>
        <begin position="71"/>
        <end position="93"/>
    </location>
</feature>
<evidence type="ECO:0000313" key="2">
    <source>
        <dbReference type="EMBL" id="GEO07388.1"/>
    </source>
</evidence>